<sequence length="80" mass="8856">MSNKSEAYFASIRYLRASVNSFGTGVDFILSGVPESRYYFEASTMAFTIHEALICMAVISNEEGGKFDPNEAKQFKLGTL</sequence>
<comment type="caution">
    <text evidence="1">The sequence shown here is derived from an EMBL/GenBank/DDBJ whole genome shotgun (WGS) entry which is preliminary data.</text>
</comment>
<dbReference type="Proteomes" id="UP000034607">
    <property type="component" value="Unassembled WGS sequence"/>
</dbReference>
<protein>
    <submittedName>
        <fullName evidence="1">Uncharacterized protein</fullName>
    </submittedName>
</protein>
<dbReference type="EMBL" id="LCNM01000011">
    <property type="protein sequence ID" value="KKU56197.1"/>
    <property type="molecule type" value="Genomic_DNA"/>
</dbReference>
<name>A0A0G1RGL2_9BACT</name>
<evidence type="ECO:0000313" key="1">
    <source>
        <dbReference type="EMBL" id="KKU56197.1"/>
    </source>
</evidence>
<gene>
    <name evidence="1" type="ORF">UX78_C0011G0004</name>
</gene>
<dbReference type="AlphaFoldDB" id="A0A0G1RGL2"/>
<proteinExistence type="predicted"/>
<reference evidence="1 2" key="1">
    <citation type="journal article" date="2015" name="Nature">
        <title>rRNA introns, odd ribosomes, and small enigmatic genomes across a large radiation of phyla.</title>
        <authorList>
            <person name="Brown C.T."/>
            <person name="Hug L.A."/>
            <person name="Thomas B.C."/>
            <person name="Sharon I."/>
            <person name="Castelle C.J."/>
            <person name="Singh A."/>
            <person name="Wilkins M.J."/>
            <person name="Williams K.H."/>
            <person name="Banfield J.F."/>
        </authorList>
    </citation>
    <scope>NUCLEOTIDE SEQUENCE [LARGE SCALE GENOMIC DNA]</scope>
</reference>
<organism evidence="1 2">
    <name type="scientific">Candidatus Amesbacteria bacterium GW2011_GWA2_47_11</name>
    <dbReference type="NCBI Taxonomy" id="1618357"/>
    <lineage>
        <taxon>Bacteria</taxon>
        <taxon>Candidatus Amesiibacteriota</taxon>
    </lineage>
</organism>
<evidence type="ECO:0000313" key="2">
    <source>
        <dbReference type="Proteomes" id="UP000034607"/>
    </source>
</evidence>
<accession>A0A0G1RGL2</accession>